<proteinExistence type="predicted"/>
<dbReference type="GO" id="GO:0004867">
    <property type="term" value="F:serine-type endopeptidase inhibitor activity"/>
    <property type="evidence" value="ECO:0007669"/>
    <property type="project" value="InterPro"/>
</dbReference>
<reference evidence="3" key="1">
    <citation type="submission" date="2025-08" db="UniProtKB">
        <authorList>
            <consortium name="Ensembl"/>
        </authorList>
    </citation>
    <scope>IDENTIFICATION</scope>
</reference>
<organism evidence="3 4">
    <name type="scientific">Eptatretus burgeri</name>
    <name type="common">Inshore hagfish</name>
    <dbReference type="NCBI Taxonomy" id="7764"/>
    <lineage>
        <taxon>Eukaryota</taxon>
        <taxon>Metazoa</taxon>
        <taxon>Chordata</taxon>
        <taxon>Craniata</taxon>
        <taxon>Vertebrata</taxon>
        <taxon>Cyclostomata</taxon>
        <taxon>Myxini</taxon>
        <taxon>Myxiniformes</taxon>
        <taxon>Myxinidae</taxon>
        <taxon>Eptatretinae</taxon>
        <taxon>Eptatretus</taxon>
    </lineage>
</organism>
<dbReference type="Pfam" id="PF00014">
    <property type="entry name" value="Kunitz_BPTI"/>
    <property type="match status" value="2"/>
</dbReference>
<dbReference type="GeneTree" id="ENSGT00940000168688"/>
<dbReference type="AlphaFoldDB" id="A0A8C4RBB9"/>
<dbReference type="Proteomes" id="UP000694388">
    <property type="component" value="Unplaced"/>
</dbReference>
<name>A0A8C4RBB9_EPTBU</name>
<feature type="domain" description="BPTI/Kunitz inhibitor" evidence="2">
    <location>
        <begin position="98"/>
        <end position="141"/>
    </location>
</feature>
<accession>A0A8C4RBB9</accession>
<dbReference type="SMART" id="SM00131">
    <property type="entry name" value="KU"/>
    <property type="match status" value="2"/>
</dbReference>
<dbReference type="Gene3D" id="4.10.410.10">
    <property type="entry name" value="Pancreatic trypsin inhibitor Kunitz domain"/>
    <property type="match status" value="2"/>
</dbReference>
<dbReference type="PANTHER" id="PTHR10083:SF374">
    <property type="entry name" value="BPTI_KUNITZ INHIBITOR DOMAIN-CONTAINING PROTEIN"/>
    <property type="match status" value="1"/>
</dbReference>
<reference evidence="3" key="2">
    <citation type="submission" date="2025-09" db="UniProtKB">
        <authorList>
            <consortium name="Ensembl"/>
        </authorList>
    </citation>
    <scope>IDENTIFICATION</scope>
</reference>
<dbReference type="FunFam" id="4.10.410.10:FF:000020">
    <property type="entry name" value="Collagen, type VI, alpha 3"/>
    <property type="match status" value="1"/>
</dbReference>
<dbReference type="PROSITE" id="PS50279">
    <property type="entry name" value="BPTI_KUNITZ_2"/>
    <property type="match status" value="2"/>
</dbReference>
<dbReference type="PANTHER" id="PTHR10083">
    <property type="entry name" value="KUNITZ-TYPE PROTEASE INHIBITOR-RELATED"/>
    <property type="match status" value="1"/>
</dbReference>
<dbReference type="InterPro" id="IPR002223">
    <property type="entry name" value="Kunitz_BPTI"/>
</dbReference>
<feature type="domain" description="BPTI/Kunitz inhibitor" evidence="2">
    <location>
        <begin position="11"/>
        <end position="57"/>
    </location>
</feature>
<keyword evidence="4" id="KW-1185">Reference proteome</keyword>
<dbReference type="Ensembl" id="ENSEBUT00000027452.1">
    <property type="protein sequence ID" value="ENSEBUP00000026876.1"/>
    <property type="gene ID" value="ENSEBUG00000016540.1"/>
</dbReference>
<evidence type="ECO:0000313" key="4">
    <source>
        <dbReference type="Proteomes" id="UP000694388"/>
    </source>
</evidence>
<dbReference type="OMA" id="ERRCTHF"/>
<evidence type="ECO:0000259" key="2">
    <source>
        <dbReference type="PROSITE" id="PS50279"/>
    </source>
</evidence>
<dbReference type="SUPFAM" id="SSF57362">
    <property type="entry name" value="BPTI-like"/>
    <property type="match status" value="2"/>
</dbReference>
<dbReference type="InterPro" id="IPR050098">
    <property type="entry name" value="TFPI/VKTCI-like"/>
</dbReference>
<dbReference type="PROSITE" id="PS00280">
    <property type="entry name" value="BPTI_KUNITZ_1"/>
    <property type="match status" value="1"/>
</dbReference>
<dbReference type="InterPro" id="IPR020901">
    <property type="entry name" value="Prtase_inh_Kunz-CS"/>
</dbReference>
<dbReference type="InterPro" id="IPR036880">
    <property type="entry name" value="Kunitz_BPTI_sf"/>
</dbReference>
<keyword evidence="1" id="KW-1015">Disulfide bond</keyword>
<sequence>MSNRRRFFRFDMGSACREFREFWYFDRETDSCRRFWFGGCGGNGNRFVSEDECFQTSSNTLRVIITRCSNQLKNRSTETSRTLTHPAAEQSSKWPAHCLLPRNAGLCHSYKLKWYYNHRERRCTHFWYGGCRGNGNRFSTKCLIYLVIEDIDSFTNPEIIFMDGYTVSPVLNLLCVFFFNDNHGHLDGFNLNSVTDTSPDLSKVRWWLHPADR</sequence>
<evidence type="ECO:0000313" key="3">
    <source>
        <dbReference type="Ensembl" id="ENSEBUP00000026876.1"/>
    </source>
</evidence>
<protein>
    <recommendedName>
        <fullName evidence="2">BPTI/Kunitz inhibitor domain-containing protein</fullName>
    </recommendedName>
</protein>
<evidence type="ECO:0000256" key="1">
    <source>
        <dbReference type="ARBA" id="ARBA00023157"/>
    </source>
</evidence>